<dbReference type="InterPro" id="IPR003719">
    <property type="entry name" value="Phenazine_PhzF-like"/>
</dbReference>
<dbReference type="EMBL" id="JARUXG010000002">
    <property type="protein sequence ID" value="MDG6780383.1"/>
    <property type="molecule type" value="Genomic_DNA"/>
</dbReference>
<evidence type="ECO:0000256" key="1">
    <source>
        <dbReference type="PIRSR" id="PIRSR016184-1"/>
    </source>
</evidence>
<dbReference type="NCBIfam" id="TIGR00654">
    <property type="entry name" value="PhzF_family"/>
    <property type="match status" value="1"/>
</dbReference>
<dbReference type="PANTHER" id="PTHR13774">
    <property type="entry name" value="PHENAZINE BIOSYNTHESIS PROTEIN"/>
    <property type="match status" value="1"/>
</dbReference>
<dbReference type="SUPFAM" id="SSF54506">
    <property type="entry name" value="Diaminopimelate epimerase-like"/>
    <property type="match status" value="1"/>
</dbReference>
<gene>
    <name evidence="2" type="ORF">QBL07_06005</name>
</gene>
<feature type="active site" evidence="1">
    <location>
        <position position="50"/>
    </location>
</feature>
<proteinExistence type="predicted"/>
<organism evidence="2">
    <name type="scientific">Gordonia rubripertincta</name>
    <name type="common">Rhodococcus corallinus</name>
    <dbReference type="NCBI Taxonomy" id="36822"/>
    <lineage>
        <taxon>Bacteria</taxon>
        <taxon>Bacillati</taxon>
        <taxon>Actinomycetota</taxon>
        <taxon>Actinomycetes</taxon>
        <taxon>Mycobacteriales</taxon>
        <taxon>Gordoniaceae</taxon>
        <taxon>Gordonia</taxon>
    </lineage>
</organism>
<protein>
    <submittedName>
        <fullName evidence="2">PhzF family phenazine biosynthesis protein</fullName>
    </submittedName>
</protein>
<dbReference type="RefSeq" id="WP_005200999.1">
    <property type="nucleotide sequence ID" value="NZ_CP136136.1"/>
</dbReference>
<accession>A0AAW6R458</accession>
<dbReference type="Pfam" id="PF02567">
    <property type="entry name" value="PhzC-PhzF"/>
    <property type="match status" value="1"/>
</dbReference>
<dbReference type="AlphaFoldDB" id="A0AAW6R458"/>
<dbReference type="GO" id="GO:0005737">
    <property type="term" value="C:cytoplasm"/>
    <property type="evidence" value="ECO:0007669"/>
    <property type="project" value="TreeGrafter"/>
</dbReference>
<dbReference type="PANTHER" id="PTHR13774:SF32">
    <property type="entry name" value="ANTISENSE-ENHANCING SEQUENCE 1"/>
    <property type="match status" value="1"/>
</dbReference>
<dbReference type="Gene3D" id="3.10.310.10">
    <property type="entry name" value="Diaminopimelate Epimerase, Chain A, domain 1"/>
    <property type="match status" value="2"/>
</dbReference>
<name>A0AAW6R458_GORRU</name>
<comment type="caution">
    <text evidence="2">The sequence shown here is derived from an EMBL/GenBank/DDBJ whole genome shotgun (WGS) entry which is preliminary data.</text>
</comment>
<sequence length="279" mass="28987">MTRRFAQVDVFSSTGTEGNPVAVVVDGGGPGAPIAEDRMAAFARWTNLSETTFVLPPTDPAADYKLRIFTPGGELPFAGHPTLGSAHAWLTSGGRPKGEDVVQECGVGLVRIRRSGPRLAFAAPPLRRSGPVDADTVDEVVAALGVDPGEVLAAEWVDNGPEWMVIQLGSGERVLEVRPDIPALGRHEVGLLGLYSSGDVFAEVRAFVPGIGVPEDPVTGSLNAGIATWLRSTGQAPESYVAAQGAAIGRAGRVHVHDDGENIWAGGDTATVIEGTVAL</sequence>
<reference evidence="2" key="1">
    <citation type="submission" date="2023-04" db="EMBL/GenBank/DDBJ databases">
        <title>Characterization and analysis of the complete genome of Gordonia rubripertincta 112, the degrader of aromatic and aliphatic compounds.</title>
        <authorList>
            <person name="Frantsuzova E."/>
            <person name="Bogun A."/>
            <person name="Delegan Y."/>
        </authorList>
    </citation>
    <scope>NUCLEOTIDE SEQUENCE</scope>
    <source>
        <strain evidence="2">112</strain>
    </source>
</reference>
<dbReference type="GO" id="GO:0016853">
    <property type="term" value="F:isomerase activity"/>
    <property type="evidence" value="ECO:0007669"/>
    <property type="project" value="TreeGrafter"/>
</dbReference>
<evidence type="ECO:0000313" key="2">
    <source>
        <dbReference type="EMBL" id="MDG6780383.1"/>
    </source>
</evidence>
<dbReference type="PIRSF" id="PIRSF016184">
    <property type="entry name" value="PhzC_PhzF"/>
    <property type="match status" value="1"/>
</dbReference>